<name>A0A9P5YNR1_9AGAR</name>
<proteinExistence type="predicted"/>
<gene>
    <name evidence="1" type="ORF">BDN70DRAFT_494433</name>
</gene>
<organism evidence="1 2">
    <name type="scientific">Pholiota conissans</name>
    <dbReference type="NCBI Taxonomy" id="109636"/>
    <lineage>
        <taxon>Eukaryota</taxon>
        <taxon>Fungi</taxon>
        <taxon>Dikarya</taxon>
        <taxon>Basidiomycota</taxon>
        <taxon>Agaricomycotina</taxon>
        <taxon>Agaricomycetes</taxon>
        <taxon>Agaricomycetidae</taxon>
        <taxon>Agaricales</taxon>
        <taxon>Agaricineae</taxon>
        <taxon>Strophariaceae</taxon>
        <taxon>Pholiota</taxon>
    </lineage>
</organism>
<dbReference type="Proteomes" id="UP000807469">
    <property type="component" value="Unassembled WGS sequence"/>
</dbReference>
<sequence length="118" mass="12946">MMEVPGAGVMIPVNNSTTAFNVLAGARHCWWHADDHTMCVRCSLTRESTTRDAQLEVGRLCLYPALHPQRSTSLLLSYGLIAPTSPEFHPLSPMRTVSLSSCIEPTRLPPPVLLGYIS</sequence>
<dbReference type="AlphaFoldDB" id="A0A9P5YNR1"/>
<evidence type="ECO:0000313" key="1">
    <source>
        <dbReference type="EMBL" id="KAF9472226.1"/>
    </source>
</evidence>
<accession>A0A9P5YNR1</accession>
<evidence type="ECO:0000313" key="2">
    <source>
        <dbReference type="Proteomes" id="UP000807469"/>
    </source>
</evidence>
<comment type="caution">
    <text evidence="1">The sequence shown here is derived from an EMBL/GenBank/DDBJ whole genome shotgun (WGS) entry which is preliminary data.</text>
</comment>
<reference evidence="1" key="1">
    <citation type="submission" date="2020-11" db="EMBL/GenBank/DDBJ databases">
        <authorList>
            <consortium name="DOE Joint Genome Institute"/>
            <person name="Ahrendt S."/>
            <person name="Riley R."/>
            <person name="Andreopoulos W."/>
            <person name="Labutti K."/>
            <person name="Pangilinan J."/>
            <person name="Ruiz-Duenas F.J."/>
            <person name="Barrasa J.M."/>
            <person name="Sanchez-Garcia M."/>
            <person name="Camarero S."/>
            <person name="Miyauchi S."/>
            <person name="Serrano A."/>
            <person name="Linde D."/>
            <person name="Babiker R."/>
            <person name="Drula E."/>
            <person name="Ayuso-Fernandez I."/>
            <person name="Pacheco R."/>
            <person name="Padilla G."/>
            <person name="Ferreira P."/>
            <person name="Barriuso J."/>
            <person name="Kellner H."/>
            <person name="Castanera R."/>
            <person name="Alfaro M."/>
            <person name="Ramirez L."/>
            <person name="Pisabarro A.G."/>
            <person name="Kuo A."/>
            <person name="Tritt A."/>
            <person name="Lipzen A."/>
            <person name="He G."/>
            <person name="Yan M."/>
            <person name="Ng V."/>
            <person name="Cullen D."/>
            <person name="Martin F."/>
            <person name="Rosso M.-N."/>
            <person name="Henrissat B."/>
            <person name="Hibbett D."/>
            <person name="Martinez A.T."/>
            <person name="Grigoriev I.V."/>
        </authorList>
    </citation>
    <scope>NUCLEOTIDE SEQUENCE</scope>
    <source>
        <strain evidence="1">CIRM-BRFM 674</strain>
    </source>
</reference>
<dbReference type="EMBL" id="MU155562">
    <property type="protein sequence ID" value="KAF9472226.1"/>
    <property type="molecule type" value="Genomic_DNA"/>
</dbReference>
<protein>
    <submittedName>
        <fullName evidence="1">Uncharacterized protein</fullName>
    </submittedName>
</protein>
<keyword evidence="2" id="KW-1185">Reference proteome</keyword>